<comment type="subcellular location">
    <subcellularLocation>
        <location evidence="1">Plastid</location>
        <location evidence="1">Chloroplast</location>
    </subcellularLocation>
</comment>
<keyword evidence="5 15" id="KW-0479">Metal-binding</keyword>
<keyword evidence="7" id="KW-0809">Transit peptide</keyword>
<evidence type="ECO:0000256" key="10">
    <source>
        <dbReference type="ARBA" id="ARBA00023004"/>
    </source>
</evidence>
<dbReference type="Pfam" id="PF03055">
    <property type="entry name" value="RPE65"/>
    <property type="match status" value="1"/>
</dbReference>
<evidence type="ECO:0000256" key="14">
    <source>
        <dbReference type="ARBA" id="ARBA00048369"/>
    </source>
</evidence>
<dbReference type="eggNOG" id="KOG1285">
    <property type="taxonomic scope" value="Eukaryota"/>
</dbReference>
<evidence type="ECO:0000256" key="13">
    <source>
        <dbReference type="ARBA" id="ARBA00039007"/>
    </source>
</evidence>
<organism evidence="17">
    <name type="scientific">Selaginella moellendorffii</name>
    <name type="common">Spikemoss</name>
    <dbReference type="NCBI Taxonomy" id="88036"/>
    <lineage>
        <taxon>Eukaryota</taxon>
        <taxon>Viridiplantae</taxon>
        <taxon>Streptophyta</taxon>
        <taxon>Embryophyta</taxon>
        <taxon>Tracheophyta</taxon>
        <taxon>Lycopodiopsida</taxon>
        <taxon>Selaginellales</taxon>
        <taxon>Selaginellaceae</taxon>
        <taxon>Selaginella</taxon>
    </lineage>
</organism>
<dbReference type="GO" id="GO:0046872">
    <property type="term" value="F:metal ion binding"/>
    <property type="evidence" value="ECO:0007669"/>
    <property type="project" value="UniProtKB-KW"/>
</dbReference>
<comment type="cofactor">
    <cofactor evidence="15">
        <name>Fe(2+)</name>
        <dbReference type="ChEBI" id="CHEBI:29033"/>
    </cofactor>
    <text evidence="15">Binds 1 Fe(2+) ion per subunit.</text>
</comment>
<dbReference type="PANTHER" id="PTHR10543:SF26">
    <property type="entry name" value="9-CIS-EPOXYCAROTENOID DIOXYGENASE NCED3, CHLOROPLASTIC"/>
    <property type="match status" value="1"/>
</dbReference>
<dbReference type="GO" id="GO:0009688">
    <property type="term" value="P:abscisic acid biosynthetic process"/>
    <property type="evidence" value="ECO:0007669"/>
    <property type="project" value="UniProtKB-KW"/>
</dbReference>
<evidence type="ECO:0000256" key="6">
    <source>
        <dbReference type="ARBA" id="ARBA00022865"/>
    </source>
</evidence>
<dbReference type="GO" id="GO:0010436">
    <property type="term" value="F:carotenoid dioxygenase activity"/>
    <property type="evidence" value="ECO:0000318"/>
    <property type="project" value="GO_Central"/>
</dbReference>
<keyword evidence="4" id="KW-0934">Plastid</keyword>
<reference evidence="16 17" key="1">
    <citation type="journal article" date="2011" name="Science">
        <title>The Selaginella genome identifies genetic changes associated with the evolution of vascular plants.</title>
        <authorList>
            <person name="Banks J.A."/>
            <person name="Nishiyama T."/>
            <person name="Hasebe M."/>
            <person name="Bowman J.L."/>
            <person name="Gribskov M."/>
            <person name="dePamphilis C."/>
            <person name="Albert V.A."/>
            <person name="Aono N."/>
            <person name="Aoyama T."/>
            <person name="Ambrose B.A."/>
            <person name="Ashton N.W."/>
            <person name="Axtell M.J."/>
            <person name="Barker E."/>
            <person name="Barker M.S."/>
            <person name="Bennetzen J.L."/>
            <person name="Bonawitz N.D."/>
            <person name="Chapple C."/>
            <person name="Cheng C."/>
            <person name="Correa L.G."/>
            <person name="Dacre M."/>
            <person name="DeBarry J."/>
            <person name="Dreyer I."/>
            <person name="Elias M."/>
            <person name="Engstrom E.M."/>
            <person name="Estelle M."/>
            <person name="Feng L."/>
            <person name="Finet C."/>
            <person name="Floyd S.K."/>
            <person name="Frommer W.B."/>
            <person name="Fujita T."/>
            <person name="Gramzow L."/>
            <person name="Gutensohn M."/>
            <person name="Harholt J."/>
            <person name="Hattori M."/>
            <person name="Heyl A."/>
            <person name="Hirai T."/>
            <person name="Hiwatashi Y."/>
            <person name="Ishikawa M."/>
            <person name="Iwata M."/>
            <person name="Karol K.G."/>
            <person name="Koehler B."/>
            <person name="Kolukisaoglu U."/>
            <person name="Kubo M."/>
            <person name="Kurata T."/>
            <person name="Lalonde S."/>
            <person name="Li K."/>
            <person name="Li Y."/>
            <person name="Litt A."/>
            <person name="Lyons E."/>
            <person name="Manning G."/>
            <person name="Maruyama T."/>
            <person name="Michael T.P."/>
            <person name="Mikami K."/>
            <person name="Miyazaki S."/>
            <person name="Morinaga S."/>
            <person name="Murata T."/>
            <person name="Mueller-Roeber B."/>
            <person name="Nelson D.R."/>
            <person name="Obara M."/>
            <person name="Oguri Y."/>
            <person name="Olmstead R.G."/>
            <person name="Onodera N."/>
            <person name="Petersen B.L."/>
            <person name="Pils B."/>
            <person name="Prigge M."/>
            <person name="Rensing S.A."/>
            <person name="Riano-Pachon D.M."/>
            <person name="Roberts A.W."/>
            <person name="Sato Y."/>
            <person name="Scheller H.V."/>
            <person name="Schulz B."/>
            <person name="Schulz C."/>
            <person name="Shakirov E.V."/>
            <person name="Shibagaki N."/>
            <person name="Shinohara N."/>
            <person name="Shippen D.E."/>
            <person name="Soerensen I."/>
            <person name="Sotooka R."/>
            <person name="Sugimoto N."/>
            <person name="Sugita M."/>
            <person name="Sumikawa N."/>
            <person name="Tanurdzic M."/>
            <person name="Theissen G."/>
            <person name="Ulvskov P."/>
            <person name="Wakazuki S."/>
            <person name="Weng J.K."/>
            <person name="Willats W.W."/>
            <person name="Wipf D."/>
            <person name="Wolf P.G."/>
            <person name="Yang L."/>
            <person name="Zimmer A.D."/>
            <person name="Zhu Q."/>
            <person name="Mitros T."/>
            <person name="Hellsten U."/>
            <person name="Loque D."/>
            <person name="Otillar R."/>
            <person name="Salamov A."/>
            <person name="Schmutz J."/>
            <person name="Shapiro H."/>
            <person name="Lindquist E."/>
            <person name="Lucas S."/>
            <person name="Rokhsar D."/>
            <person name="Grigoriev I.V."/>
        </authorList>
    </citation>
    <scope>NUCLEOTIDE SEQUENCE [LARGE SCALE GENOMIC DNA]</scope>
</reference>
<evidence type="ECO:0000256" key="5">
    <source>
        <dbReference type="ARBA" id="ARBA00022723"/>
    </source>
</evidence>
<evidence type="ECO:0000256" key="3">
    <source>
        <dbReference type="ARBA" id="ARBA00022528"/>
    </source>
</evidence>
<feature type="non-terminal residue" evidence="16">
    <location>
        <position position="1"/>
    </location>
</feature>
<evidence type="ECO:0000256" key="8">
    <source>
        <dbReference type="ARBA" id="ARBA00022964"/>
    </source>
</evidence>
<dbReference type="InterPro" id="IPR004294">
    <property type="entry name" value="Carotenoid_Oase"/>
</dbReference>
<keyword evidence="8" id="KW-0223">Dioxygenase</keyword>
<keyword evidence="6" id="KW-0937">Abscisic acid biosynthesis</keyword>
<evidence type="ECO:0000256" key="4">
    <source>
        <dbReference type="ARBA" id="ARBA00022640"/>
    </source>
</evidence>
<dbReference type="EC" id="1.13.11.51" evidence="13"/>
<comment type="similarity">
    <text evidence="2">Belongs to the carotenoid oxygenase family.</text>
</comment>
<keyword evidence="3" id="KW-0150">Chloroplast</keyword>
<gene>
    <name evidence="16" type="ORF">SELMODRAFT_16613</name>
</gene>
<feature type="binding site" evidence="15">
    <location>
        <position position="3"/>
    </location>
    <ligand>
        <name>Fe cation</name>
        <dbReference type="ChEBI" id="CHEBI:24875"/>
        <note>catalytic</note>
    </ligand>
</feature>
<feature type="binding site" evidence="15">
    <location>
        <position position="70"/>
    </location>
    <ligand>
        <name>Fe cation</name>
        <dbReference type="ChEBI" id="CHEBI:24875"/>
        <note>catalytic</note>
    </ligand>
</feature>
<accession>D8REW2</accession>
<proteinExistence type="inferred from homology"/>
<evidence type="ECO:0000256" key="12">
    <source>
        <dbReference type="ARBA" id="ARBA00036784"/>
    </source>
</evidence>
<dbReference type="Proteomes" id="UP000001514">
    <property type="component" value="Unassembled WGS sequence"/>
</dbReference>
<dbReference type="HOGENOM" id="CLU_1269782_0_0_1"/>
<sequence>LFHDFTITENYTILPENQLVMKFQDVVLKNKLVIDGDTAKVPRFGVIPCIPTVGSSGICWIDVPDWTSFHYINTWEEGMDKILVWTRDLRNIGFSDDFRPAGCSQRGQSAVKVHAQSGQSWKQHVCSAGLDFGQMNQKFLGRKNQYIYMCYYGPCPKISGLAKVDLDTPQLPRAVIDGTSDPDLNEPCVMASRRFECGKFCGEAFFVANGEEEDDGYV</sequence>
<evidence type="ECO:0000256" key="2">
    <source>
        <dbReference type="ARBA" id="ARBA00006787"/>
    </source>
</evidence>
<dbReference type="GO" id="GO:0009570">
    <property type="term" value="C:chloroplast stroma"/>
    <property type="evidence" value="ECO:0000318"/>
    <property type="project" value="GO_Central"/>
</dbReference>
<keyword evidence="17" id="KW-1185">Reference proteome</keyword>
<protein>
    <recommendedName>
        <fullName evidence="13">9-cis-epoxycarotenoid dioxygenase</fullName>
        <ecNumber evidence="13">1.13.11.51</ecNumber>
    </recommendedName>
</protein>
<dbReference type="GO" id="GO:0045549">
    <property type="term" value="F:9-cis-epoxycarotenoid dioxygenase activity"/>
    <property type="evidence" value="ECO:0007669"/>
    <property type="project" value="UniProtKB-EC"/>
</dbReference>
<dbReference type="OMA" id="RERICTE"/>
<dbReference type="EMBL" id="GL377577">
    <property type="protein sequence ID" value="EFJ29731.1"/>
    <property type="molecule type" value="Genomic_DNA"/>
</dbReference>
<dbReference type="InParanoid" id="D8REW2"/>
<keyword evidence="9" id="KW-0560">Oxidoreductase</keyword>
<evidence type="ECO:0000313" key="17">
    <source>
        <dbReference type="Proteomes" id="UP000001514"/>
    </source>
</evidence>
<dbReference type="KEGG" id="smo:SELMODRAFT_16613"/>
<evidence type="ECO:0000256" key="9">
    <source>
        <dbReference type="ARBA" id="ARBA00023002"/>
    </source>
</evidence>
<dbReference type="STRING" id="88036.D8REW2"/>
<comment type="catalytic activity">
    <reaction evidence="12">
        <text>9'-cis-neoxanthin + O2 = (3S,5R,6R)-3,5-dihydroxy-6,7-didehydro-5,6-dihydro-12'-apo-beta-caroten-12'-al + 2-cis,4-trans-xanthoxin</text>
        <dbReference type="Rhea" id="RHEA:19677"/>
        <dbReference type="ChEBI" id="CHEBI:15379"/>
        <dbReference type="ChEBI" id="CHEBI:32304"/>
        <dbReference type="ChEBI" id="CHEBI:34596"/>
        <dbReference type="ChEBI" id="CHEBI:35306"/>
        <dbReference type="EC" id="1.13.11.51"/>
    </reaction>
</comment>
<evidence type="ECO:0000313" key="16">
    <source>
        <dbReference type="EMBL" id="EFJ29731.1"/>
    </source>
</evidence>
<keyword evidence="10 15" id="KW-0408">Iron</keyword>
<dbReference type="PANTHER" id="PTHR10543">
    <property type="entry name" value="BETA-CAROTENE DIOXYGENASE"/>
    <property type="match status" value="1"/>
</dbReference>
<evidence type="ECO:0000256" key="15">
    <source>
        <dbReference type="PIRSR" id="PIRSR604294-1"/>
    </source>
</evidence>
<feature type="non-terminal residue" evidence="16">
    <location>
        <position position="218"/>
    </location>
</feature>
<name>D8REW2_SELML</name>
<evidence type="ECO:0000256" key="7">
    <source>
        <dbReference type="ARBA" id="ARBA00022946"/>
    </source>
</evidence>
<comment type="catalytic activity">
    <reaction evidence="14">
        <text>a 9-cis-epoxycarotenoid + O2 = a 12'-apo-carotenal + 2-cis,4-trans-xanthoxin</text>
        <dbReference type="Rhea" id="RHEA:23328"/>
        <dbReference type="ChEBI" id="CHEBI:15379"/>
        <dbReference type="ChEBI" id="CHEBI:32304"/>
        <dbReference type="ChEBI" id="CHEBI:51972"/>
        <dbReference type="ChEBI" id="CHEBI:51973"/>
        <dbReference type="EC" id="1.13.11.51"/>
    </reaction>
</comment>
<dbReference type="AlphaFoldDB" id="D8REW2"/>
<dbReference type="GO" id="GO:0016121">
    <property type="term" value="P:carotene catabolic process"/>
    <property type="evidence" value="ECO:0000318"/>
    <property type="project" value="GO_Central"/>
</dbReference>
<evidence type="ECO:0000256" key="1">
    <source>
        <dbReference type="ARBA" id="ARBA00004229"/>
    </source>
</evidence>
<comment type="catalytic activity">
    <reaction evidence="11">
        <text>9-cis-violaxanthin + O2 = (3S,5R,6S)-5,6-epoxy-3-hydroxy-5,6-dihydro-12'-apo-beta-caroten-12'-al + 2-cis,4-trans-xanthoxin</text>
        <dbReference type="Rhea" id="RHEA:16541"/>
        <dbReference type="ChEBI" id="CHEBI:15379"/>
        <dbReference type="ChEBI" id="CHEBI:32304"/>
        <dbReference type="ChEBI" id="CHEBI:34597"/>
        <dbReference type="ChEBI" id="CHEBI:35305"/>
        <dbReference type="EC" id="1.13.11.51"/>
    </reaction>
</comment>
<evidence type="ECO:0000256" key="11">
    <source>
        <dbReference type="ARBA" id="ARBA00035929"/>
    </source>
</evidence>